<feature type="domain" description="Tc1-like transposase DDE" evidence="1">
    <location>
        <begin position="67"/>
        <end position="151"/>
    </location>
</feature>
<dbReference type="EMBL" id="BMAU01021361">
    <property type="protein sequence ID" value="GFY22393.1"/>
    <property type="molecule type" value="Genomic_DNA"/>
</dbReference>
<evidence type="ECO:0000313" key="2">
    <source>
        <dbReference type="EMBL" id="GFY22393.1"/>
    </source>
</evidence>
<dbReference type="Proteomes" id="UP000887159">
    <property type="component" value="Unassembled WGS sequence"/>
</dbReference>
<keyword evidence="3" id="KW-1185">Reference proteome</keyword>
<comment type="caution">
    <text evidence="2">The sequence shown here is derived from an EMBL/GenBank/DDBJ whole genome shotgun (WGS) entry which is preliminary data.</text>
</comment>
<proteinExistence type="predicted"/>
<dbReference type="Gene3D" id="3.30.420.10">
    <property type="entry name" value="Ribonuclease H-like superfamily/Ribonuclease H"/>
    <property type="match status" value="1"/>
</dbReference>
<organism evidence="2 3">
    <name type="scientific">Trichonephila clavipes</name>
    <name type="common">Golden silk orbweaver</name>
    <name type="synonym">Nephila clavipes</name>
    <dbReference type="NCBI Taxonomy" id="2585209"/>
    <lineage>
        <taxon>Eukaryota</taxon>
        <taxon>Metazoa</taxon>
        <taxon>Ecdysozoa</taxon>
        <taxon>Arthropoda</taxon>
        <taxon>Chelicerata</taxon>
        <taxon>Arachnida</taxon>
        <taxon>Araneae</taxon>
        <taxon>Araneomorphae</taxon>
        <taxon>Entelegynae</taxon>
        <taxon>Araneoidea</taxon>
        <taxon>Nephilidae</taxon>
        <taxon>Trichonephila</taxon>
    </lineage>
</organism>
<reference evidence="2" key="1">
    <citation type="submission" date="2020-08" db="EMBL/GenBank/DDBJ databases">
        <title>Multicomponent nature underlies the extraordinary mechanical properties of spider dragline silk.</title>
        <authorList>
            <person name="Kono N."/>
            <person name="Nakamura H."/>
            <person name="Mori M."/>
            <person name="Yoshida Y."/>
            <person name="Ohtoshi R."/>
            <person name="Malay A.D."/>
            <person name="Moran D.A.P."/>
            <person name="Tomita M."/>
            <person name="Numata K."/>
            <person name="Arakawa K."/>
        </authorList>
    </citation>
    <scope>NUCLEOTIDE SEQUENCE</scope>
</reference>
<gene>
    <name evidence="2" type="ORF">TNCV_2176541</name>
</gene>
<dbReference type="GO" id="GO:0003676">
    <property type="term" value="F:nucleic acid binding"/>
    <property type="evidence" value="ECO:0007669"/>
    <property type="project" value="InterPro"/>
</dbReference>
<sequence length="179" mass="20513">MSARHHLSDCDCGRVVVRLEAGQSVTTVVAAMEDLYVALMVKRNRDFTPGRIAAKLVTSTSTHILERTISRRLNQVGLYKRKTVASHLSHAIVEVTLDPDFLFMNDNAPSRRTFEIPDTLQRETILCMQWPAYSPEINPIEYAWDALRKQRTTPACTVEEFKTPLREKWDNIRQRLLGS</sequence>
<dbReference type="InterPro" id="IPR038717">
    <property type="entry name" value="Tc1-like_DDE_dom"/>
</dbReference>
<dbReference type="AlphaFoldDB" id="A0A8X6VTX0"/>
<accession>A0A8X6VTX0</accession>
<evidence type="ECO:0000313" key="3">
    <source>
        <dbReference type="Proteomes" id="UP000887159"/>
    </source>
</evidence>
<dbReference type="Pfam" id="PF13358">
    <property type="entry name" value="DDE_3"/>
    <property type="match status" value="1"/>
</dbReference>
<evidence type="ECO:0000259" key="1">
    <source>
        <dbReference type="Pfam" id="PF13358"/>
    </source>
</evidence>
<name>A0A8X6VTX0_TRICX</name>
<dbReference type="InterPro" id="IPR036397">
    <property type="entry name" value="RNaseH_sf"/>
</dbReference>
<protein>
    <recommendedName>
        <fullName evidence="1">Tc1-like transposase DDE domain-containing protein</fullName>
    </recommendedName>
</protein>